<gene>
    <name evidence="1" type="ORF">M378DRAFT_651798</name>
</gene>
<reference evidence="1 2" key="1">
    <citation type="submission" date="2014-04" db="EMBL/GenBank/DDBJ databases">
        <title>Evolutionary Origins and Diversification of the Mycorrhizal Mutualists.</title>
        <authorList>
            <consortium name="DOE Joint Genome Institute"/>
            <consortium name="Mycorrhizal Genomics Consortium"/>
            <person name="Kohler A."/>
            <person name="Kuo A."/>
            <person name="Nagy L.G."/>
            <person name="Floudas D."/>
            <person name="Copeland A."/>
            <person name="Barry K.W."/>
            <person name="Cichocki N."/>
            <person name="Veneault-Fourrey C."/>
            <person name="LaButti K."/>
            <person name="Lindquist E.A."/>
            <person name="Lipzen A."/>
            <person name="Lundell T."/>
            <person name="Morin E."/>
            <person name="Murat C."/>
            <person name="Riley R."/>
            <person name="Ohm R."/>
            <person name="Sun H."/>
            <person name="Tunlid A."/>
            <person name="Henrissat B."/>
            <person name="Grigoriev I.V."/>
            <person name="Hibbett D.S."/>
            <person name="Martin F."/>
        </authorList>
    </citation>
    <scope>NUCLEOTIDE SEQUENCE [LARGE SCALE GENOMIC DNA]</scope>
    <source>
        <strain evidence="1 2">Koide BX008</strain>
    </source>
</reference>
<dbReference type="AlphaFoldDB" id="A0A0C2WGA5"/>
<evidence type="ECO:0000313" key="2">
    <source>
        <dbReference type="Proteomes" id="UP000054549"/>
    </source>
</evidence>
<evidence type="ECO:0000313" key="1">
    <source>
        <dbReference type="EMBL" id="KIL55123.1"/>
    </source>
</evidence>
<name>A0A0C2WGA5_AMAMK</name>
<dbReference type="InParanoid" id="A0A0C2WGA5"/>
<dbReference type="EMBL" id="KN818564">
    <property type="protein sequence ID" value="KIL55123.1"/>
    <property type="molecule type" value="Genomic_DNA"/>
</dbReference>
<dbReference type="STRING" id="946122.A0A0C2WGA5"/>
<sequence>MGWEAPGTAFQNLDRQTDTTMGLVASLVHSSKLHMIRYRSIKRTPVLNRSPAMHQLKAACRGVAQHRRRPPCARKVPIIDHIFGRRRRV</sequence>
<proteinExistence type="predicted"/>
<dbReference type="HOGENOM" id="CLU_2454239_0_0_1"/>
<protein>
    <submittedName>
        <fullName evidence="1">Uncharacterized protein</fullName>
    </submittedName>
</protein>
<keyword evidence="2" id="KW-1185">Reference proteome</keyword>
<dbReference type="Proteomes" id="UP000054549">
    <property type="component" value="Unassembled WGS sequence"/>
</dbReference>
<accession>A0A0C2WGA5</accession>
<organism evidence="1 2">
    <name type="scientific">Amanita muscaria (strain Koide BX008)</name>
    <dbReference type="NCBI Taxonomy" id="946122"/>
    <lineage>
        <taxon>Eukaryota</taxon>
        <taxon>Fungi</taxon>
        <taxon>Dikarya</taxon>
        <taxon>Basidiomycota</taxon>
        <taxon>Agaricomycotina</taxon>
        <taxon>Agaricomycetes</taxon>
        <taxon>Agaricomycetidae</taxon>
        <taxon>Agaricales</taxon>
        <taxon>Pluteineae</taxon>
        <taxon>Amanitaceae</taxon>
        <taxon>Amanita</taxon>
    </lineage>
</organism>
<dbReference type="OrthoDB" id="3243310at2759"/>